<dbReference type="GO" id="GO:0009507">
    <property type="term" value="C:chloroplast"/>
    <property type="evidence" value="ECO:0007669"/>
    <property type="project" value="UniProtKB-SubCell"/>
</dbReference>
<dbReference type="NCBIfam" id="TIGR00168">
    <property type="entry name" value="infC"/>
    <property type="match status" value="1"/>
</dbReference>
<dbReference type="InterPro" id="IPR036788">
    <property type="entry name" value="T_IF-3_C_sf"/>
</dbReference>
<comment type="function">
    <text evidence="4">IF-3 binds to the 30S ribosomal subunit and shifts the equilibrium between 70S ribosomes and their 50S and 30S subunits in favor of the free subunits, thus enhancing the availability of 30S subunits on which protein synthesis initiation begins.</text>
</comment>
<sequence>MTTDTKPLVAAFFLVICSSVTSYHSTSLTRSFPMRRTVPAKLTMATDRGSRAPPQREKRTMLMNDEIKQSPIRVVLANAAGGDEMLGVMTNTEAMEKANEANLDLVLISPGSDPPVCKIVDYGKLKYQMERKKKDNLKKTKVNEMKEVKMSYKIDTHDYMVRQKAAIKFLKSGSRVKAVVQFRGREQQHINLGQELLKKLSEDCKEFATSDRPRREGNRVVMFINPVKDKTGSQLKK</sequence>
<dbReference type="InterPro" id="IPR001288">
    <property type="entry name" value="Translation_initiation_fac_3"/>
</dbReference>
<dbReference type="Pfam" id="PF00707">
    <property type="entry name" value="IF3_C"/>
    <property type="match status" value="1"/>
</dbReference>
<dbReference type="Gene3D" id="3.30.110.10">
    <property type="entry name" value="Translation initiation factor 3 (IF-3), C-terminal domain"/>
    <property type="match status" value="1"/>
</dbReference>
<reference evidence="7" key="1">
    <citation type="submission" date="2021-01" db="EMBL/GenBank/DDBJ databases">
        <authorList>
            <person name="Corre E."/>
            <person name="Pelletier E."/>
            <person name="Niang G."/>
            <person name="Scheremetjew M."/>
            <person name="Finn R."/>
            <person name="Kale V."/>
            <person name="Holt S."/>
            <person name="Cochrane G."/>
            <person name="Meng A."/>
            <person name="Brown T."/>
            <person name="Cohen L."/>
        </authorList>
    </citation>
    <scope>NUCLEOTIDE SEQUENCE</scope>
    <source>
        <strain evidence="7">CCMP1381</strain>
    </source>
</reference>
<feature type="domain" description="Translation initiation factor 3 N-terminal" evidence="6">
    <location>
        <begin position="63"/>
        <end position="135"/>
    </location>
</feature>
<comment type="subunit">
    <text evidence="4">Monomer.</text>
</comment>
<dbReference type="Gene3D" id="3.10.20.80">
    <property type="entry name" value="Translation initiation factor 3 (IF-3), N-terminal domain"/>
    <property type="match status" value="1"/>
</dbReference>
<dbReference type="GO" id="GO:0032790">
    <property type="term" value="P:ribosome disassembly"/>
    <property type="evidence" value="ECO:0007669"/>
    <property type="project" value="TreeGrafter"/>
</dbReference>
<evidence type="ECO:0000256" key="2">
    <source>
        <dbReference type="ARBA" id="ARBA00022540"/>
    </source>
</evidence>
<comment type="similarity">
    <text evidence="1 4">Belongs to the IF-3 family.</text>
</comment>
<dbReference type="AlphaFoldDB" id="A0A7S2H9R6"/>
<dbReference type="PANTHER" id="PTHR10938:SF0">
    <property type="entry name" value="TRANSLATION INITIATION FACTOR IF-3, MITOCHONDRIAL"/>
    <property type="match status" value="1"/>
</dbReference>
<evidence type="ECO:0000313" key="7">
    <source>
        <dbReference type="EMBL" id="CAD9484435.1"/>
    </source>
</evidence>
<dbReference type="EMBL" id="HBGS01058562">
    <property type="protein sequence ID" value="CAD9484435.1"/>
    <property type="molecule type" value="Transcribed_RNA"/>
</dbReference>
<dbReference type="InterPro" id="IPR019815">
    <property type="entry name" value="Translation_initiation_fac_3_C"/>
</dbReference>
<protein>
    <recommendedName>
        <fullName evidence="4">Translation initiation factor IF-3</fullName>
    </recommendedName>
</protein>
<proteinExistence type="inferred from homology"/>
<evidence type="ECO:0000256" key="3">
    <source>
        <dbReference type="ARBA" id="ARBA00022917"/>
    </source>
</evidence>
<dbReference type="GO" id="GO:0003743">
    <property type="term" value="F:translation initiation factor activity"/>
    <property type="evidence" value="ECO:0007669"/>
    <property type="project" value="UniProtKB-KW"/>
</dbReference>
<organism evidence="7">
    <name type="scientific">Octactis speculum</name>
    <dbReference type="NCBI Taxonomy" id="3111310"/>
    <lineage>
        <taxon>Eukaryota</taxon>
        <taxon>Sar</taxon>
        <taxon>Stramenopiles</taxon>
        <taxon>Ochrophyta</taxon>
        <taxon>Dictyochophyceae</taxon>
        <taxon>Dictyochales</taxon>
        <taxon>Dictyochaceae</taxon>
        <taxon>Octactis</taxon>
    </lineage>
</organism>
<dbReference type="PROSITE" id="PS00938">
    <property type="entry name" value="IF3"/>
    <property type="match status" value="1"/>
</dbReference>
<evidence type="ECO:0000256" key="1">
    <source>
        <dbReference type="ARBA" id="ARBA00005439"/>
    </source>
</evidence>
<dbReference type="SUPFAM" id="SSF55200">
    <property type="entry name" value="Translation initiation factor IF3, C-terminal domain"/>
    <property type="match status" value="1"/>
</dbReference>
<feature type="domain" description="Translation initiation factor 3 C-terminal" evidence="5">
    <location>
        <begin position="144"/>
        <end position="226"/>
    </location>
</feature>
<evidence type="ECO:0000256" key="4">
    <source>
        <dbReference type="RuleBase" id="RU000646"/>
    </source>
</evidence>
<comment type="subcellular location">
    <subcellularLocation>
        <location evidence="4">Plastid</location>
        <location evidence="4">Chloroplast</location>
    </subcellularLocation>
</comment>
<dbReference type="HAMAP" id="MF_00080">
    <property type="entry name" value="IF_3"/>
    <property type="match status" value="1"/>
</dbReference>
<gene>
    <name evidence="7" type="ORF">DSPE1174_LOCUS30553</name>
</gene>
<dbReference type="InterPro" id="IPR019813">
    <property type="entry name" value="Translation_initiation_fac3_CS"/>
</dbReference>
<name>A0A7S2H9R6_9STRA</name>
<dbReference type="SUPFAM" id="SSF54364">
    <property type="entry name" value="Translation initiation factor IF3, N-terminal domain"/>
    <property type="match status" value="1"/>
</dbReference>
<keyword evidence="3 4" id="KW-0648">Protein biosynthesis</keyword>
<dbReference type="GO" id="GO:0043022">
    <property type="term" value="F:ribosome binding"/>
    <property type="evidence" value="ECO:0007669"/>
    <property type="project" value="TreeGrafter"/>
</dbReference>
<evidence type="ECO:0000259" key="5">
    <source>
        <dbReference type="Pfam" id="PF00707"/>
    </source>
</evidence>
<accession>A0A7S2H9R6</accession>
<dbReference type="InterPro" id="IPR019814">
    <property type="entry name" value="Translation_initiation_fac_3_N"/>
</dbReference>
<dbReference type="PANTHER" id="PTHR10938">
    <property type="entry name" value="TRANSLATION INITIATION FACTOR IF-3"/>
    <property type="match status" value="1"/>
</dbReference>
<dbReference type="Pfam" id="PF05198">
    <property type="entry name" value="IF3_N"/>
    <property type="match status" value="1"/>
</dbReference>
<evidence type="ECO:0000259" key="6">
    <source>
        <dbReference type="Pfam" id="PF05198"/>
    </source>
</evidence>
<keyword evidence="2 4" id="KW-0396">Initiation factor</keyword>
<dbReference type="InterPro" id="IPR036787">
    <property type="entry name" value="T_IF-3_N_sf"/>
</dbReference>